<evidence type="ECO:0000313" key="1">
    <source>
        <dbReference type="EMBL" id="KAJ4981713.1"/>
    </source>
</evidence>
<gene>
    <name evidence="1" type="ORF">NE237_032550</name>
</gene>
<comment type="caution">
    <text evidence="1">The sequence shown here is derived from an EMBL/GenBank/DDBJ whole genome shotgun (WGS) entry which is preliminary data.</text>
</comment>
<dbReference type="Proteomes" id="UP001141806">
    <property type="component" value="Unassembled WGS sequence"/>
</dbReference>
<sequence length="60" mass="6933">MKKVAGILEVKPQKLNSSSWGCFGVKSKALQTYLRSLQQVHEREAYNRWSPRESFNSLGY</sequence>
<protein>
    <submittedName>
        <fullName evidence="1">Uncharacterized protein</fullName>
    </submittedName>
</protein>
<proteinExistence type="predicted"/>
<evidence type="ECO:0000313" key="2">
    <source>
        <dbReference type="Proteomes" id="UP001141806"/>
    </source>
</evidence>
<keyword evidence="2" id="KW-1185">Reference proteome</keyword>
<dbReference type="AlphaFoldDB" id="A0A9Q0L391"/>
<dbReference type="EMBL" id="JAMYWD010000001">
    <property type="protein sequence ID" value="KAJ4981713.1"/>
    <property type="molecule type" value="Genomic_DNA"/>
</dbReference>
<name>A0A9Q0L391_9MAGN</name>
<reference evidence="1" key="1">
    <citation type="journal article" date="2023" name="Plant J.">
        <title>The genome of the king protea, Protea cynaroides.</title>
        <authorList>
            <person name="Chang J."/>
            <person name="Duong T.A."/>
            <person name="Schoeman C."/>
            <person name="Ma X."/>
            <person name="Roodt D."/>
            <person name="Barker N."/>
            <person name="Li Z."/>
            <person name="Van de Peer Y."/>
            <person name="Mizrachi E."/>
        </authorList>
    </citation>
    <scope>NUCLEOTIDE SEQUENCE</scope>
    <source>
        <tissue evidence="1">Young leaves</tissue>
    </source>
</reference>
<organism evidence="1 2">
    <name type="scientific">Protea cynaroides</name>
    <dbReference type="NCBI Taxonomy" id="273540"/>
    <lineage>
        <taxon>Eukaryota</taxon>
        <taxon>Viridiplantae</taxon>
        <taxon>Streptophyta</taxon>
        <taxon>Embryophyta</taxon>
        <taxon>Tracheophyta</taxon>
        <taxon>Spermatophyta</taxon>
        <taxon>Magnoliopsida</taxon>
        <taxon>Proteales</taxon>
        <taxon>Proteaceae</taxon>
        <taxon>Protea</taxon>
    </lineage>
</organism>
<accession>A0A9Q0L391</accession>